<dbReference type="Proteomes" id="UP001139344">
    <property type="component" value="Unassembled WGS sequence"/>
</dbReference>
<comment type="caution">
    <text evidence="3">The sequence shown here is derived from an EMBL/GenBank/DDBJ whole genome shotgun (WGS) entry which is preliminary data.</text>
</comment>
<dbReference type="Pfam" id="PF00582">
    <property type="entry name" value="Usp"/>
    <property type="match status" value="1"/>
</dbReference>
<feature type="domain" description="UspA" evidence="2">
    <location>
        <begin position="1"/>
        <end position="140"/>
    </location>
</feature>
<evidence type="ECO:0000259" key="2">
    <source>
        <dbReference type="Pfam" id="PF00582"/>
    </source>
</evidence>
<dbReference type="InterPro" id="IPR006015">
    <property type="entry name" value="Universal_stress_UspA"/>
</dbReference>
<dbReference type="SUPFAM" id="SSF52402">
    <property type="entry name" value="Adenine nucleotide alpha hydrolases-like"/>
    <property type="match status" value="2"/>
</dbReference>
<organism evidence="3 4">
    <name type="scientific">Christiangramia crocea</name>
    <dbReference type="NCBI Taxonomy" id="2904124"/>
    <lineage>
        <taxon>Bacteria</taxon>
        <taxon>Pseudomonadati</taxon>
        <taxon>Bacteroidota</taxon>
        <taxon>Flavobacteriia</taxon>
        <taxon>Flavobacteriales</taxon>
        <taxon>Flavobacteriaceae</taxon>
        <taxon>Christiangramia</taxon>
    </lineage>
</organism>
<reference evidence="3" key="1">
    <citation type="submission" date="2021-12" db="EMBL/GenBank/DDBJ databases">
        <title>Description of Gramella crocea sp. nov., a new bacterium isolated from activated sludge.</title>
        <authorList>
            <person name="Zhang X."/>
        </authorList>
    </citation>
    <scope>NUCLEOTIDE SEQUENCE</scope>
    <source>
        <strain evidence="3">YB25</strain>
    </source>
</reference>
<dbReference type="PANTHER" id="PTHR46268:SF22">
    <property type="entry name" value="SENSOR PROTEIN KDPD-RELATED"/>
    <property type="match status" value="1"/>
</dbReference>
<dbReference type="InterPro" id="IPR014729">
    <property type="entry name" value="Rossmann-like_a/b/a_fold"/>
</dbReference>
<accession>A0A9X1UWI7</accession>
<comment type="similarity">
    <text evidence="1">Belongs to the universal stress protein A family.</text>
</comment>
<name>A0A9X1UWI7_9FLAO</name>
<dbReference type="InterPro" id="IPR006016">
    <property type="entry name" value="UspA"/>
</dbReference>
<proteinExistence type="inferred from homology"/>
<gene>
    <name evidence="3" type="ORF">LU635_08470</name>
</gene>
<dbReference type="EMBL" id="JAJSON010000019">
    <property type="protein sequence ID" value="MCG9971667.1"/>
    <property type="molecule type" value="Genomic_DNA"/>
</dbReference>
<evidence type="ECO:0000313" key="4">
    <source>
        <dbReference type="Proteomes" id="UP001139344"/>
    </source>
</evidence>
<keyword evidence="4" id="KW-1185">Reference proteome</keyword>
<sequence length="273" mass="31680">MKTILLPTDFSKNSLNAMRYAMELFKEDKCKFYVLHTYTPVVYDPQIFMIEKFDYVLEGVEESLDTVVQQLKKYAGKNHSFQKIASFNLLISAINEIVTDKEIHMVVMGTKGATGAREILWGSNTVHALKNISCPLLIVPEKYTYKRPKHILFPSDFHLNYPLKILEVVKDICLTHESQIHILHVLMNKLDHETTNSKKLLAQALKDVQHKFHTIEGKNLVKAIMEFEKDFDIDLLVMVNNKHSFFRNLLFSSPVEKFGFRNENPFLVLPIHK</sequence>
<dbReference type="RefSeq" id="WP_240098137.1">
    <property type="nucleotide sequence ID" value="NZ_JAJSON010000019.1"/>
</dbReference>
<dbReference type="CDD" id="cd00293">
    <property type="entry name" value="USP-like"/>
    <property type="match status" value="2"/>
</dbReference>
<dbReference type="PANTHER" id="PTHR46268">
    <property type="entry name" value="STRESS RESPONSE PROTEIN NHAX"/>
    <property type="match status" value="1"/>
</dbReference>
<evidence type="ECO:0000256" key="1">
    <source>
        <dbReference type="ARBA" id="ARBA00008791"/>
    </source>
</evidence>
<dbReference type="Gene3D" id="3.40.50.620">
    <property type="entry name" value="HUPs"/>
    <property type="match status" value="2"/>
</dbReference>
<evidence type="ECO:0000313" key="3">
    <source>
        <dbReference type="EMBL" id="MCG9971667.1"/>
    </source>
</evidence>
<dbReference type="AlphaFoldDB" id="A0A9X1UWI7"/>
<dbReference type="PRINTS" id="PR01438">
    <property type="entry name" value="UNVRSLSTRESS"/>
</dbReference>
<protein>
    <submittedName>
        <fullName evidence="3">Universal stress protein</fullName>
    </submittedName>
</protein>